<dbReference type="KEGG" id="dru:Desru_0919"/>
<dbReference type="Pfam" id="PF00395">
    <property type="entry name" value="SLH"/>
    <property type="match status" value="1"/>
</dbReference>
<dbReference type="Proteomes" id="UP000009234">
    <property type="component" value="Chromosome"/>
</dbReference>
<feature type="chain" id="PRO_5003338977" evidence="2">
    <location>
        <begin position="36"/>
        <end position="464"/>
    </location>
</feature>
<evidence type="ECO:0000259" key="3">
    <source>
        <dbReference type="PROSITE" id="PS51272"/>
    </source>
</evidence>
<organism evidence="4 5">
    <name type="scientific">Desulforamulus ruminis (strain ATCC 23193 / DSM 2154 / NCIMB 8452 / DL)</name>
    <name type="common">Desulfotomaculum ruminis</name>
    <dbReference type="NCBI Taxonomy" id="696281"/>
    <lineage>
        <taxon>Bacteria</taxon>
        <taxon>Bacillati</taxon>
        <taxon>Bacillota</taxon>
        <taxon>Clostridia</taxon>
        <taxon>Eubacteriales</taxon>
        <taxon>Peptococcaceae</taxon>
        <taxon>Desulforamulus</taxon>
    </lineage>
</organism>
<dbReference type="Pfam" id="PF20316">
    <property type="entry name" value="DUF6612"/>
    <property type="match status" value="1"/>
</dbReference>
<evidence type="ECO:0000313" key="4">
    <source>
        <dbReference type="EMBL" id="AEG59195.1"/>
    </source>
</evidence>
<dbReference type="STRING" id="696281.Desru_0919"/>
<reference evidence="5" key="1">
    <citation type="submission" date="2011-05" db="EMBL/GenBank/DDBJ databases">
        <title>Complete sequence of Desulfotomaculum ruminis DSM 2154.</title>
        <authorList>
            <person name="Lucas S."/>
            <person name="Copeland A."/>
            <person name="Lapidus A."/>
            <person name="Cheng J.-F."/>
            <person name="Goodwin L."/>
            <person name="Pitluck S."/>
            <person name="Lu M."/>
            <person name="Detter J.C."/>
            <person name="Han C."/>
            <person name="Tapia R."/>
            <person name="Land M."/>
            <person name="Hauser L."/>
            <person name="Kyrpides N."/>
            <person name="Ivanova N."/>
            <person name="Mikhailova N."/>
            <person name="Pagani I."/>
            <person name="Stams A.J.M."/>
            <person name="Plugge C.M."/>
            <person name="Muyzer G."/>
            <person name="Kuever J."/>
            <person name="Parshina S.N."/>
            <person name="Ivanova A.E."/>
            <person name="Nazina T.N."/>
            <person name="Brambilla E."/>
            <person name="Spring S."/>
            <person name="Klenk H.-P."/>
            <person name="Woyke T."/>
        </authorList>
    </citation>
    <scope>NUCLEOTIDE SEQUENCE [LARGE SCALE GENOMIC DNA]</scope>
    <source>
        <strain evidence="5">ATCC 23193 / DSM 2154 / NCIB 8452 / DL</strain>
    </source>
</reference>
<dbReference type="PROSITE" id="PS51272">
    <property type="entry name" value="SLH"/>
    <property type="match status" value="1"/>
</dbReference>
<proteinExistence type="predicted"/>
<dbReference type="RefSeq" id="WP_013840966.1">
    <property type="nucleotide sequence ID" value="NC_015589.1"/>
</dbReference>
<dbReference type="eggNOG" id="COG1657">
    <property type="taxonomic scope" value="Bacteria"/>
</dbReference>
<keyword evidence="1" id="KW-0677">Repeat</keyword>
<sequence length="464" mass="49894">MILKKGVFISLIKKKIITTLSVCLLLTLLTSTAFAGEMQESLLKGLSQPGENLTRAEYVSMLVQAAEIPVPSGTVTLPQDMPADAQYADALKAALAKGIIKGTADNTISPDQPITQAQAASILARALGLPGIPASGVSTSVPADHWAYGPLSWLIKDGVMEASVQADSVLSPSAGAALLEKAFGTTKEAKEIADQSQVAQAEVSSNRIDGNMSVSMQTNPAVPVQGMPASMNMNMQAKVAMEMNMEQGLHQQLTMTLQGLPQAIPPIEVEQYMVASGMYMKMKDPLSGEEKWVKMPEGSMPNFIELMQQQSKMAQLPKELEDLFHYRLLGEKTVGADTCYELAFSGTIPDLAQFMNLIATQANLSPELLKNFEESSKLVSGISMAGKILVNKETYLTDSLNATAVVTFADQFQNQPFPLQSVTAQFNFNYKDYNADIEVQLPEAAAQAESLPALQATPEPEPVN</sequence>
<dbReference type="HOGENOM" id="CLU_588922_0_0_9"/>
<dbReference type="Gene3D" id="2.50.20.20">
    <property type="match status" value="1"/>
</dbReference>
<evidence type="ECO:0000313" key="5">
    <source>
        <dbReference type="Proteomes" id="UP000009234"/>
    </source>
</evidence>
<protein>
    <submittedName>
        <fullName evidence="4">S-layer domain-containing protein</fullName>
    </submittedName>
</protein>
<dbReference type="InterPro" id="IPR001119">
    <property type="entry name" value="SLH_dom"/>
</dbReference>
<accession>F6DJY1</accession>
<keyword evidence="2" id="KW-0732">Signal</keyword>
<evidence type="ECO:0000256" key="1">
    <source>
        <dbReference type="ARBA" id="ARBA00022737"/>
    </source>
</evidence>
<gene>
    <name evidence="4" type="ordered locus">Desru_0919</name>
</gene>
<reference evidence="4 5" key="2">
    <citation type="journal article" date="2012" name="Stand. Genomic Sci.">
        <title>Complete genome sequence of the sulfate-reducing firmicute Desulfotomaculum ruminis type strain (DL(T)).</title>
        <authorList>
            <person name="Spring S."/>
            <person name="Visser M."/>
            <person name="Lu M."/>
            <person name="Copeland A."/>
            <person name="Lapidus A."/>
            <person name="Lucas S."/>
            <person name="Cheng J.F."/>
            <person name="Han C."/>
            <person name="Tapia R."/>
            <person name="Goodwin L.A."/>
            <person name="Pitluck S."/>
            <person name="Ivanova N."/>
            <person name="Land M."/>
            <person name="Hauser L."/>
            <person name="Larimer F."/>
            <person name="Rohde M."/>
            <person name="Goker M."/>
            <person name="Detter J.C."/>
            <person name="Kyrpides N.C."/>
            <person name="Woyke T."/>
            <person name="Schaap P.J."/>
            <person name="Plugge C.M."/>
            <person name="Muyzer G."/>
            <person name="Kuever J."/>
            <person name="Pereira I.A."/>
            <person name="Parshina S.N."/>
            <person name="Bernier-Latmani R."/>
            <person name="Stams A.J."/>
            <person name="Klenk H.P."/>
        </authorList>
    </citation>
    <scope>NUCLEOTIDE SEQUENCE [LARGE SCALE GENOMIC DNA]</scope>
    <source>
        <strain evidence="5">ATCC 23193 / DSM 2154 / NCIB 8452 / DL</strain>
    </source>
</reference>
<feature type="domain" description="SLH" evidence="3">
    <location>
        <begin position="74"/>
        <end position="137"/>
    </location>
</feature>
<dbReference type="AlphaFoldDB" id="F6DJY1"/>
<feature type="signal peptide" evidence="2">
    <location>
        <begin position="1"/>
        <end position="35"/>
    </location>
</feature>
<keyword evidence="5" id="KW-1185">Reference proteome</keyword>
<name>F6DJY1_DESRL</name>
<dbReference type="InterPro" id="IPR046720">
    <property type="entry name" value="DUF6612"/>
</dbReference>
<dbReference type="EMBL" id="CP002780">
    <property type="protein sequence ID" value="AEG59195.1"/>
    <property type="molecule type" value="Genomic_DNA"/>
</dbReference>
<evidence type="ECO:0000256" key="2">
    <source>
        <dbReference type="SAM" id="SignalP"/>
    </source>
</evidence>